<feature type="compositionally biased region" description="Polar residues" evidence="1">
    <location>
        <begin position="59"/>
        <end position="68"/>
    </location>
</feature>
<feature type="region of interest" description="Disordered" evidence="1">
    <location>
        <begin position="554"/>
        <end position="585"/>
    </location>
</feature>
<feature type="region of interest" description="Disordered" evidence="1">
    <location>
        <begin position="779"/>
        <end position="801"/>
    </location>
</feature>
<dbReference type="PROSITE" id="PS50108">
    <property type="entry name" value="CRIB"/>
    <property type="match status" value="1"/>
</dbReference>
<comment type="caution">
    <text evidence="4">The sequence shown here is derived from an EMBL/GenBank/DDBJ whole genome shotgun (WGS) entry which is preliminary data.</text>
</comment>
<feature type="compositionally biased region" description="Low complexity" evidence="1">
    <location>
        <begin position="688"/>
        <end position="708"/>
    </location>
</feature>
<feature type="region of interest" description="Disordered" evidence="1">
    <location>
        <begin position="1"/>
        <end position="41"/>
    </location>
</feature>
<feature type="compositionally biased region" description="Polar residues" evidence="1">
    <location>
        <begin position="1"/>
        <end position="11"/>
    </location>
</feature>
<keyword evidence="2" id="KW-1133">Transmembrane helix</keyword>
<keyword evidence="5" id="KW-1185">Reference proteome</keyword>
<name>A0A9Q0AKG7_9PEZI</name>
<evidence type="ECO:0000256" key="1">
    <source>
        <dbReference type="SAM" id="MobiDB-lite"/>
    </source>
</evidence>
<accession>A0A9Q0AKG7</accession>
<sequence length="836" mass="89559">MSSQNIPTTGQKLAGQVSKAVKANNREGTAPANAAERPPGYAVFDPECLVTLWPRVPSPTLSQSSGKGQRNDWPLGADGAERPDSSMGYTSPGPKTRMTKAAKSPSRMFRVANSNSRTQSSSHDVQAPPAVIIAPERSNIDVPAVGSSGSFLSSLTNKRAGGAQKKPGLLSSISHGDWTTIGSFFSSNPVSPQRPKISAPYNFRHEAGIGPGASVLVSRPSNGSTVHAHDYASASTTPALNDNVENSEQRQSSIVLMDMRTESRVGNRTSLPVKMPNVVSPINNTVFDTGRNSSVHTSAHRTLSRFPSPPSPEVAVALPQESSVSPNPENMNPSANNGIPSIIACEGFSQGTVDIGYLVWLLLAIAGLIVSLISMAALYVRHLTVRVIHEALGGIFQEMNHFKMNTDRVIYWVCAMITEFSFLGVIMTFSIIMYANKTDRDPRRAIIGMIVCLLLVATFGSPLSFLRAGNIDGDSLRRSRIEQRAEGRDNDWIELNSRGHSLQSANRQPEPTSRAVRSASDGAELPMRFLLVDRSDLPENSAAHRQGAIMHHHNGTAAPQAGSRDTPMHGSYSQHPQGTPSQNRQASMIGLARSDSLLKSQQRVRHANKSPSTSSSATSTTTVETFESEGTEKPIMKKQSFPVRLTKEGGETTDDHIIYSAEAMSMVSLPQPTLYHHIPHSRSMADLSTETAAAPNPSASSTAISSSNTKSTISSLIGSYASEAGTGEPMAHSYSQQSLGRASECFTSHPVRFGMATQRGQSPTAILPAFQQPIVTEAGTPNSQKSIDRIGDGEGGDAASRTEWGVRDGMATRLVTMTPIEERSERGTRGSSLYGH</sequence>
<reference evidence="4" key="1">
    <citation type="submission" date="2021-03" db="EMBL/GenBank/DDBJ databases">
        <title>Revisited historic fungal species revealed as producer of novel bioactive compounds through whole genome sequencing and comparative genomics.</title>
        <authorList>
            <person name="Vignolle G.A."/>
            <person name="Hochenegger N."/>
            <person name="Mach R.L."/>
            <person name="Mach-Aigner A.R."/>
            <person name="Javad Rahimi M."/>
            <person name="Salim K.A."/>
            <person name="Chan C.M."/>
            <person name="Lim L.B.L."/>
            <person name="Cai F."/>
            <person name="Druzhinina I.S."/>
            <person name="U'Ren J.M."/>
            <person name="Derntl C."/>
        </authorList>
    </citation>
    <scope>NUCLEOTIDE SEQUENCE</scope>
    <source>
        <strain evidence="4">TUCIM 5799</strain>
    </source>
</reference>
<evidence type="ECO:0000259" key="3">
    <source>
        <dbReference type="PROSITE" id="PS50108"/>
    </source>
</evidence>
<dbReference type="AlphaFoldDB" id="A0A9Q0AKG7"/>
<feature type="compositionally biased region" description="Polar residues" evidence="1">
    <location>
        <begin position="571"/>
        <end position="585"/>
    </location>
</feature>
<protein>
    <recommendedName>
        <fullName evidence="3">CRIB domain-containing protein</fullName>
    </recommendedName>
</protein>
<feature type="transmembrane region" description="Helical" evidence="2">
    <location>
        <begin position="357"/>
        <end position="380"/>
    </location>
</feature>
<evidence type="ECO:0000313" key="4">
    <source>
        <dbReference type="EMBL" id="KAI1859032.1"/>
    </source>
</evidence>
<organism evidence="4 5">
    <name type="scientific">Neoarthrinium moseri</name>
    <dbReference type="NCBI Taxonomy" id="1658444"/>
    <lineage>
        <taxon>Eukaryota</taxon>
        <taxon>Fungi</taxon>
        <taxon>Dikarya</taxon>
        <taxon>Ascomycota</taxon>
        <taxon>Pezizomycotina</taxon>
        <taxon>Sordariomycetes</taxon>
        <taxon>Xylariomycetidae</taxon>
        <taxon>Amphisphaeriales</taxon>
        <taxon>Apiosporaceae</taxon>
        <taxon>Neoarthrinium</taxon>
    </lineage>
</organism>
<feature type="region of interest" description="Disordered" evidence="1">
    <location>
        <begin position="56"/>
        <end position="105"/>
    </location>
</feature>
<evidence type="ECO:0000256" key="2">
    <source>
        <dbReference type="SAM" id="Phobius"/>
    </source>
</evidence>
<feature type="compositionally biased region" description="Low complexity" evidence="1">
    <location>
        <begin position="610"/>
        <end position="625"/>
    </location>
</feature>
<feature type="region of interest" description="Disordered" evidence="1">
    <location>
        <begin position="600"/>
        <end position="642"/>
    </location>
</feature>
<feature type="domain" description="CRIB" evidence="3">
    <location>
        <begin position="197"/>
        <end position="210"/>
    </location>
</feature>
<evidence type="ECO:0000313" key="5">
    <source>
        <dbReference type="Proteomes" id="UP000829685"/>
    </source>
</evidence>
<feature type="region of interest" description="Disordered" evidence="1">
    <location>
        <begin position="492"/>
        <end position="520"/>
    </location>
</feature>
<dbReference type="Proteomes" id="UP000829685">
    <property type="component" value="Unassembled WGS sequence"/>
</dbReference>
<proteinExistence type="predicted"/>
<feature type="compositionally biased region" description="Polar residues" evidence="1">
    <location>
        <begin position="498"/>
        <end position="511"/>
    </location>
</feature>
<feature type="transmembrane region" description="Helical" evidence="2">
    <location>
        <begin position="446"/>
        <end position="468"/>
    </location>
</feature>
<keyword evidence="2" id="KW-0812">Transmembrane</keyword>
<keyword evidence="2" id="KW-0472">Membrane</keyword>
<dbReference type="EMBL" id="JAFIMR010000035">
    <property type="protein sequence ID" value="KAI1859032.1"/>
    <property type="molecule type" value="Genomic_DNA"/>
</dbReference>
<gene>
    <name evidence="4" type="ORF">JX265_010509</name>
</gene>
<dbReference type="InterPro" id="IPR000095">
    <property type="entry name" value="CRIB_dom"/>
</dbReference>
<feature type="region of interest" description="Disordered" evidence="1">
    <location>
        <begin position="686"/>
        <end position="708"/>
    </location>
</feature>
<feature type="transmembrane region" description="Helical" evidence="2">
    <location>
        <begin position="409"/>
        <end position="434"/>
    </location>
</feature>